<protein>
    <submittedName>
        <fullName evidence="2">Methyltransferase type 11</fullName>
    </submittedName>
</protein>
<keyword evidence="2" id="KW-0808">Transferase</keyword>
<keyword evidence="2" id="KW-0489">Methyltransferase</keyword>
<dbReference type="SUPFAM" id="SSF53335">
    <property type="entry name" value="S-adenosyl-L-methionine-dependent methyltransferases"/>
    <property type="match status" value="1"/>
</dbReference>
<dbReference type="GO" id="GO:0008757">
    <property type="term" value="F:S-adenosylmethionine-dependent methyltransferase activity"/>
    <property type="evidence" value="ECO:0007669"/>
    <property type="project" value="InterPro"/>
</dbReference>
<comment type="caution">
    <text evidence="2">The sequence shown here is derived from an EMBL/GenBank/DDBJ whole genome shotgun (WGS) entry which is preliminary data.</text>
</comment>
<dbReference type="Gene3D" id="3.40.50.150">
    <property type="entry name" value="Vaccinia Virus protein VP39"/>
    <property type="match status" value="1"/>
</dbReference>
<dbReference type="eggNOG" id="COG2226">
    <property type="taxonomic scope" value="Bacteria"/>
</dbReference>
<gene>
    <name evidence="2" type="ORF">D779_0780</name>
</gene>
<dbReference type="Proteomes" id="UP000019460">
    <property type="component" value="Unassembled WGS sequence"/>
</dbReference>
<dbReference type="InterPro" id="IPR013216">
    <property type="entry name" value="Methyltransf_11"/>
</dbReference>
<dbReference type="GO" id="GO:0032259">
    <property type="term" value="P:methylation"/>
    <property type="evidence" value="ECO:0007669"/>
    <property type="project" value="UniProtKB-KW"/>
</dbReference>
<dbReference type="PANTHER" id="PTHR43861">
    <property type="entry name" value="TRANS-ACONITATE 2-METHYLTRANSFERASE-RELATED"/>
    <property type="match status" value="1"/>
</dbReference>
<reference evidence="2 3" key="1">
    <citation type="submission" date="2012-11" db="EMBL/GenBank/DDBJ databases">
        <title>Genome assembly of Thiorhodococcus sp. AK35.</title>
        <authorList>
            <person name="Nupur N."/>
            <person name="Khatri I."/>
            <person name="Subramanian S."/>
            <person name="Pinnaka A."/>
        </authorList>
    </citation>
    <scope>NUCLEOTIDE SEQUENCE [LARGE SCALE GENOMIC DNA]</scope>
    <source>
        <strain evidence="2 3">AK35</strain>
    </source>
</reference>
<evidence type="ECO:0000313" key="3">
    <source>
        <dbReference type="Proteomes" id="UP000019460"/>
    </source>
</evidence>
<name>W9VFZ5_9GAMM</name>
<dbReference type="STRING" id="1249627.D779_0780"/>
<dbReference type="AlphaFoldDB" id="W9VFZ5"/>
<evidence type="ECO:0000259" key="1">
    <source>
        <dbReference type="Pfam" id="PF08241"/>
    </source>
</evidence>
<accession>W9VFZ5</accession>
<sequence>MLGLSPGQHVLDVGCGPGIDTLAMAEPVGADGRVLGVDADPAMVEAANARAHAAGLAGRVHHQTGDACALALDTDSVDVCRCERLFIHLDDPARALREMQRVVRPEGRILVVDSDWGSLSIDTQEIEVERKLARFRSERLLSNGYSGRQLFRLFKTCGMTDIEIQVLPVVILGDTGLLGYLTKLDEVERDALEAGAVTRLELDRWRLEQEEAARKETGFGCMSMVLALGRVEGDRHGRG</sequence>
<dbReference type="Pfam" id="PF08241">
    <property type="entry name" value="Methyltransf_11"/>
    <property type="match status" value="1"/>
</dbReference>
<evidence type="ECO:0000313" key="2">
    <source>
        <dbReference type="EMBL" id="EXJ15916.1"/>
    </source>
</evidence>
<dbReference type="EMBL" id="AONC01000018">
    <property type="protein sequence ID" value="EXJ15916.1"/>
    <property type="molecule type" value="Genomic_DNA"/>
</dbReference>
<organism evidence="2 3">
    <name type="scientific">Imhoffiella purpurea</name>
    <dbReference type="NCBI Taxonomy" id="1249627"/>
    <lineage>
        <taxon>Bacteria</taxon>
        <taxon>Pseudomonadati</taxon>
        <taxon>Pseudomonadota</taxon>
        <taxon>Gammaproteobacteria</taxon>
        <taxon>Chromatiales</taxon>
        <taxon>Chromatiaceae</taxon>
        <taxon>Imhoffiella</taxon>
    </lineage>
</organism>
<dbReference type="InterPro" id="IPR029063">
    <property type="entry name" value="SAM-dependent_MTases_sf"/>
</dbReference>
<proteinExistence type="predicted"/>
<feature type="domain" description="Methyltransferase type 11" evidence="1">
    <location>
        <begin position="11"/>
        <end position="110"/>
    </location>
</feature>
<keyword evidence="3" id="KW-1185">Reference proteome</keyword>
<dbReference type="CDD" id="cd02440">
    <property type="entry name" value="AdoMet_MTases"/>
    <property type="match status" value="1"/>
</dbReference>